<keyword evidence="2" id="KW-0677">Repeat</keyword>
<evidence type="ECO:0000313" key="4">
    <source>
        <dbReference type="EMBL" id="WAR24308.1"/>
    </source>
</evidence>
<proteinExistence type="predicted"/>
<organism evidence="4 5">
    <name type="scientific">Mya arenaria</name>
    <name type="common">Soft-shell clam</name>
    <dbReference type="NCBI Taxonomy" id="6604"/>
    <lineage>
        <taxon>Eukaryota</taxon>
        <taxon>Metazoa</taxon>
        <taxon>Spiralia</taxon>
        <taxon>Lophotrochozoa</taxon>
        <taxon>Mollusca</taxon>
        <taxon>Bivalvia</taxon>
        <taxon>Autobranchia</taxon>
        <taxon>Heteroconchia</taxon>
        <taxon>Euheterodonta</taxon>
        <taxon>Imparidentia</taxon>
        <taxon>Neoheterodontei</taxon>
        <taxon>Myida</taxon>
        <taxon>Myoidea</taxon>
        <taxon>Myidae</taxon>
        <taxon>Mya</taxon>
    </lineage>
</organism>
<dbReference type="PANTHER" id="PTHR19871:SF14">
    <property type="entry name" value="DUF4062 DOMAIN-CONTAINING PROTEIN"/>
    <property type="match status" value="1"/>
</dbReference>
<dbReference type="Gene3D" id="2.130.10.10">
    <property type="entry name" value="YVTN repeat-like/Quinoprotein amine dehydrogenase"/>
    <property type="match status" value="2"/>
</dbReference>
<sequence length="1751" mass="198658">MEGADWEPIVHRVLAGNVLPEELPEIPQRVVRVFLSSTGVDSQTERNALVERVYPPLREYCRQKYGVDFQMVDLEWGVLPKDNVADPYLTDFRFRELHNCQQMSAGPSFVAFIGQKYGERPLPSVIPAEEFETLMVTLRGHRNRDARSATLLDDWYQKDDNSVPPAYLLTRLTERLPDYFSRENECREATQQKWMEEKEEMRRLLQKVAELAYLQGLIDGETQQKYTASTQDICIQHLTEESGESQNRCVMFARTIVDLKNYVEDKKATDFAEISLNEKTDLLELDETCATKLSQLKTRVKGLLSNRNCLDYDVLWRYDDVIHPKLHAPYLNKLCTEFRETLTMMIDQTVPKTRFDVEPDIYEEVLQHWLCCKRKAVNFYGQEEIVSGVKRYLAAQSKKPLIVYGESGSGKSTLLAKTATEVVKNSSGRTICAIRFIGYTPKSSDIKQVLMTLCHQLLHTLGRPSNDLPYDCKDLQRYFADLLNSFPKELNVVIFLDAIEQLIPEYNAHYLSWLPTELSPNIKIIIATHPTKHGILDRLQSEIIKDVNYTLRVTQMSQMDADGLMQYALSLYGRKVTTLQHSVFKAKFGDCSLAMFVQLLTHMAKHISSFDKLVVDDVPSNISEAINKFYNELEKMHGKVLVGRSLSYLVASVTGLSDCEMEDLLSLDEDVLNSVFISYHPPVRRIPYVKWLMLKKDIDVFLTSREADGVTVSLLCHEQFENVIKERYLSDEKVKKDVHSMLADYFLGTWSGRKKPVQVPECNGVQLLLPCGKEADRLVASQPLSFETPGNGVRFNKRKYDQVPRHLYLAGRLEELNSLVLFNYEWLYNKIKALSLTHIMADFVLNPGEEATLVEEALRVAESTIQSDINNLGPEISGHLLPYFKTHPNIRALVQQCDRAGLKHCALVPNFPYLQVPGSALQHTLASDVCSDFYILSGEDRFLLQKVKDSSLVHKFDVATGEDKGSIFASNGDLYVTPNGKLFVIVDHITEKAIKVHNSVTGEFVGQLIVMNHIELKVKEKYKMCCVSLTNERLSVIVTTDVSYLCIADLAGCEFLQIIALDGKCEVSRIAPNGRHIFCNSNEFMLCYDMYSLEHICTVPTGHRPSTLAFTSDGFRGYLANPYEAKLLVMHIHKGTVEMAYKSPLEEDFPDDQIVDLKVSPKDDMLLIRGNDTILVYDRFAEKVTVKFTRPDDVPKEFKLPKSFYTDLYFTNADFSRDGKFVFATMFRNLYLWKVSTGQRITTIQAPVGIITEMLISQNTCQVITHLKGSKDVQVWNVDDAVKQINMLDKLTNEVIEAKLTVDNSVAFVRCKDSDELGVIDMRNGILLDLLTHDAPIQDFACTPDGQYVLISSIPKKRNVAVKIWDMDERKVVKEFGNTKGYCLGAKNTQSIIYVAQEELNFKAPFYITRFSFMSDGFRESTHPLSLKYILDKPFLTSDDQNVVVLTAQDYLEVEADFDTPTICVFSLEDDYKVSYYTPESFSEVVNINTIKKVTPCSNQDSNCVMVMYSTNAVSIEYNEKPADQWQTQLGLLVLNIFTGAIITICEPFMNPGTPTDSIVFSDTSVCIDSDYNIFHIGEGRFINSLQSPRVPPTAVVLQGGAVIYYKDSHVFVVSLRTDLPIARCDVHSSISSITVCSDERTLLVGCHDGTVVSYVIIDHAVDDVDQIIRTMGSRCIDDVSRNGLLSGRTSRTWDRVEDQKCPTYSRPPSALLTGPKERVLLKQVEPAPKYRPSSETLIYLNERSRSCNVQ</sequence>
<dbReference type="InterPro" id="IPR049945">
    <property type="entry name" value="AAA_22"/>
</dbReference>
<evidence type="ECO:0000313" key="5">
    <source>
        <dbReference type="Proteomes" id="UP001164746"/>
    </source>
</evidence>
<dbReference type="SUPFAM" id="SSF50998">
    <property type="entry name" value="Quinoprotein alcohol dehydrogenase-like"/>
    <property type="match status" value="1"/>
</dbReference>
<accession>A0ABY7FU06</accession>
<dbReference type="PROSITE" id="PS00675">
    <property type="entry name" value="SIGMA54_INTERACT_1"/>
    <property type="match status" value="1"/>
</dbReference>
<dbReference type="InterPro" id="IPR001680">
    <property type="entry name" value="WD40_rpt"/>
</dbReference>
<dbReference type="InterPro" id="IPR052752">
    <property type="entry name" value="NACHT-WD_repeat"/>
</dbReference>
<dbReference type="InterPro" id="IPR057588">
    <property type="entry name" value="NWD1/2-like_WH"/>
</dbReference>
<evidence type="ECO:0000256" key="1">
    <source>
        <dbReference type="ARBA" id="ARBA00022574"/>
    </source>
</evidence>
<dbReference type="Gene3D" id="1.25.40.370">
    <property type="match status" value="1"/>
</dbReference>
<name>A0ABY7FU06_MYAAR</name>
<dbReference type="Pfam" id="PF13401">
    <property type="entry name" value="AAA_22"/>
    <property type="match status" value="1"/>
</dbReference>
<dbReference type="InterPro" id="IPR003593">
    <property type="entry name" value="AAA+_ATPase"/>
</dbReference>
<dbReference type="InterPro" id="IPR015943">
    <property type="entry name" value="WD40/YVTN_repeat-like_dom_sf"/>
</dbReference>
<keyword evidence="5" id="KW-1185">Reference proteome</keyword>
<dbReference type="InterPro" id="IPR007111">
    <property type="entry name" value="NACHT_NTPase"/>
</dbReference>
<dbReference type="EMBL" id="CP111024">
    <property type="protein sequence ID" value="WAR24308.1"/>
    <property type="molecule type" value="Genomic_DNA"/>
</dbReference>
<gene>
    <name evidence="4" type="ORF">MAR_037977</name>
</gene>
<dbReference type="Proteomes" id="UP001164746">
    <property type="component" value="Chromosome 13"/>
</dbReference>
<dbReference type="PANTHER" id="PTHR19871">
    <property type="entry name" value="BETA TRANSDUCIN-RELATED PROTEIN"/>
    <property type="match status" value="1"/>
</dbReference>
<dbReference type="SMART" id="SM00382">
    <property type="entry name" value="AAA"/>
    <property type="match status" value="1"/>
</dbReference>
<dbReference type="Pfam" id="PF25469">
    <property type="entry name" value="WHD_NWD1"/>
    <property type="match status" value="1"/>
</dbReference>
<dbReference type="InterPro" id="IPR011047">
    <property type="entry name" value="Quinoprotein_ADH-like_sf"/>
</dbReference>
<dbReference type="Gene3D" id="3.40.50.300">
    <property type="entry name" value="P-loop containing nucleotide triphosphate hydrolases"/>
    <property type="match status" value="1"/>
</dbReference>
<protein>
    <submittedName>
        <fullName evidence="4">NWD2-like protein</fullName>
    </submittedName>
</protein>
<feature type="domain" description="NACHT" evidence="3">
    <location>
        <begin position="399"/>
        <end position="530"/>
    </location>
</feature>
<dbReference type="InterPro" id="IPR025662">
    <property type="entry name" value="Sigma_54_int_dom_ATP-bd_1"/>
</dbReference>
<dbReference type="PROSITE" id="PS50837">
    <property type="entry name" value="NACHT"/>
    <property type="match status" value="1"/>
</dbReference>
<dbReference type="SUPFAM" id="SSF82171">
    <property type="entry name" value="DPP6 N-terminal domain-like"/>
    <property type="match status" value="1"/>
</dbReference>
<keyword evidence="1" id="KW-0853">WD repeat</keyword>
<dbReference type="InterPro" id="IPR027417">
    <property type="entry name" value="P-loop_NTPase"/>
</dbReference>
<evidence type="ECO:0000259" key="3">
    <source>
        <dbReference type="PROSITE" id="PS50837"/>
    </source>
</evidence>
<reference evidence="4" key="1">
    <citation type="submission" date="2022-11" db="EMBL/GenBank/DDBJ databases">
        <title>Centuries of genome instability and evolution in soft-shell clam transmissible cancer (bioRxiv).</title>
        <authorList>
            <person name="Hart S.F.M."/>
            <person name="Yonemitsu M.A."/>
            <person name="Giersch R.M."/>
            <person name="Beal B.F."/>
            <person name="Arriagada G."/>
            <person name="Davis B.W."/>
            <person name="Ostrander E.A."/>
            <person name="Goff S.P."/>
            <person name="Metzger M.J."/>
        </authorList>
    </citation>
    <scope>NUCLEOTIDE SEQUENCE</scope>
    <source>
        <strain evidence="4">MELC-2E11</strain>
        <tissue evidence="4">Siphon/mantle</tissue>
    </source>
</reference>
<dbReference type="SMART" id="SM00320">
    <property type="entry name" value="WD40"/>
    <property type="match status" value="2"/>
</dbReference>
<evidence type="ECO:0000256" key="2">
    <source>
        <dbReference type="ARBA" id="ARBA00022737"/>
    </source>
</evidence>
<dbReference type="SUPFAM" id="SSF52540">
    <property type="entry name" value="P-loop containing nucleoside triphosphate hydrolases"/>
    <property type="match status" value="1"/>
</dbReference>